<gene>
    <name evidence="2" type="ORF">FN846DRAFT_1026022</name>
</gene>
<dbReference type="Proteomes" id="UP000326924">
    <property type="component" value="Unassembled WGS sequence"/>
</dbReference>
<protein>
    <submittedName>
        <fullName evidence="2">Uncharacterized protein</fullName>
    </submittedName>
</protein>
<evidence type="ECO:0000313" key="2">
    <source>
        <dbReference type="EMBL" id="KAA8892860.1"/>
    </source>
</evidence>
<proteinExistence type="predicted"/>
<dbReference type="OrthoDB" id="10592695at2759"/>
<sequence>MHPGVAQAAQAHRRPSEGYGGSDFTAPAAGFRAPVGSRPTVGSSSTGKFGPSVAPSLALQTTADVPSLALRKPAAEPSLARRKPADEPSLARQKPGDVPSLARRKPADEPSLAHQKPADTF</sequence>
<keyword evidence="3" id="KW-1185">Reference proteome</keyword>
<reference evidence="2 3" key="1">
    <citation type="submission" date="2019-09" db="EMBL/GenBank/DDBJ databases">
        <title>Draft genome of the ectomycorrhizal ascomycete Sphaerosporella brunnea.</title>
        <authorList>
            <consortium name="DOE Joint Genome Institute"/>
            <person name="Benucci G.M."/>
            <person name="Marozzi G."/>
            <person name="Antonielli L."/>
            <person name="Sanchez S."/>
            <person name="Marco P."/>
            <person name="Wang X."/>
            <person name="Falini L.B."/>
            <person name="Barry K."/>
            <person name="Haridas S."/>
            <person name="Lipzen A."/>
            <person name="Labutti K."/>
            <person name="Grigoriev I.V."/>
            <person name="Murat C."/>
            <person name="Martin F."/>
            <person name="Albertini E."/>
            <person name="Donnini D."/>
            <person name="Bonito G."/>
        </authorList>
    </citation>
    <scope>NUCLEOTIDE SEQUENCE [LARGE SCALE GENOMIC DNA]</scope>
    <source>
        <strain evidence="2 3">Sb_GMNB300</strain>
    </source>
</reference>
<feature type="region of interest" description="Disordered" evidence="1">
    <location>
        <begin position="1"/>
        <end position="121"/>
    </location>
</feature>
<dbReference type="EMBL" id="VXIS01000565">
    <property type="protein sequence ID" value="KAA8892860.1"/>
    <property type="molecule type" value="Genomic_DNA"/>
</dbReference>
<evidence type="ECO:0000313" key="3">
    <source>
        <dbReference type="Proteomes" id="UP000326924"/>
    </source>
</evidence>
<dbReference type="AlphaFoldDB" id="A0A5J5EC79"/>
<comment type="caution">
    <text evidence="2">The sequence shown here is derived from an EMBL/GenBank/DDBJ whole genome shotgun (WGS) entry which is preliminary data.</text>
</comment>
<accession>A0A5J5EC79</accession>
<evidence type="ECO:0000256" key="1">
    <source>
        <dbReference type="SAM" id="MobiDB-lite"/>
    </source>
</evidence>
<dbReference type="InParanoid" id="A0A5J5EC79"/>
<organism evidence="2 3">
    <name type="scientific">Sphaerosporella brunnea</name>
    <dbReference type="NCBI Taxonomy" id="1250544"/>
    <lineage>
        <taxon>Eukaryota</taxon>
        <taxon>Fungi</taxon>
        <taxon>Dikarya</taxon>
        <taxon>Ascomycota</taxon>
        <taxon>Pezizomycotina</taxon>
        <taxon>Pezizomycetes</taxon>
        <taxon>Pezizales</taxon>
        <taxon>Pyronemataceae</taxon>
        <taxon>Sphaerosporella</taxon>
    </lineage>
</organism>
<name>A0A5J5EC79_9PEZI</name>